<evidence type="ECO:0000256" key="1">
    <source>
        <dbReference type="SAM" id="Phobius"/>
    </source>
</evidence>
<sequence>MVRKSEWSDNQLEELLREMPKIEDHRNPRDIYQNIESRLKRRKKKAWVVPSVATAAAFLLFLLLSPTLTNWQNSADQSMESTNESAGSEEAKMEMSMMKENEEVIEEETNDVAMDSVEVSDGDATHKSFVADSHTALYEEDIMEDQEVLTFAIPDKNAQIAVPVSITVPKEEGKTKFELFTEAMPKLKEEEWGLSEYYPLNATLEYNEDVNELLVDVPEGHYYGDGAASENAFKKVLNDSLNMLNIDKVILSTEGNRGIMLGNTGVLNEYTPQVDTNHAYYFYYPFEGSVPYLVPYLDTHESLEEALEAMKNDIETHGLKASIPSNLEFEVDTPTKELIVIRLEDQSELGDSSKITYMVEAILLTAKDFDFKKVKIENAPTEQAGKFVFNEEWKVPVAPNKKYIME</sequence>
<keyword evidence="1" id="KW-1133">Transmembrane helix</keyword>
<keyword evidence="1" id="KW-0812">Transmembrane</keyword>
<evidence type="ECO:0000313" key="2">
    <source>
        <dbReference type="EMBL" id="MFE8702631.1"/>
    </source>
</evidence>
<accession>A0ABW6KEN3</accession>
<gene>
    <name evidence="2" type="ORF">ACFYKX_18690</name>
</gene>
<name>A0ABW6KEN3_9BACI</name>
<dbReference type="EMBL" id="JBIACK010000010">
    <property type="protein sequence ID" value="MFE8702631.1"/>
    <property type="molecule type" value="Genomic_DNA"/>
</dbReference>
<dbReference type="RefSeq" id="WP_389362590.1">
    <property type="nucleotide sequence ID" value="NZ_JBIACK010000010.1"/>
</dbReference>
<keyword evidence="3" id="KW-1185">Reference proteome</keyword>
<proteinExistence type="predicted"/>
<organism evidence="2 3">
    <name type="scientific">Cytobacillus spartinae</name>
    <dbReference type="NCBI Taxonomy" id="3299023"/>
    <lineage>
        <taxon>Bacteria</taxon>
        <taxon>Bacillati</taxon>
        <taxon>Bacillota</taxon>
        <taxon>Bacilli</taxon>
        <taxon>Bacillales</taxon>
        <taxon>Bacillaceae</taxon>
        <taxon>Cytobacillus</taxon>
    </lineage>
</organism>
<dbReference type="Proteomes" id="UP001601059">
    <property type="component" value="Unassembled WGS sequence"/>
</dbReference>
<protein>
    <submittedName>
        <fullName evidence="2">Negative regulator of sigma-X activity</fullName>
    </submittedName>
</protein>
<reference evidence="2 3" key="1">
    <citation type="submission" date="2024-08" db="EMBL/GenBank/DDBJ databases">
        <title>Two novel Cytobacillus novel species.</title>
        <authorList>
            <person name="Liu G."/>
        </authorList>
    </citation>
    <scope>NUCLEOTIDE SEQUENCE [LARGE SCALE GENOMIC DNA]</scope>
    <source>
        <strain evidence="2 3">FJAT-54145</strain>
    </source>
</reference>
<keyword evidence="1" id="KW-0472">Membrane</keyword>
<comment type="caution">
    <text evidence="2">The sequence shown here is derived from an EMBL/GenBank/DDBJ whole genome shotgun (WGS) entry which is preliminary data.</text>
</comment>
<feature type="transmembrane region" description="Helical" evidence="1">
    <location>
        <begin position="46"/>
        <end position="64"/>
    </location>
</feature>
<evidence type="ECO:0000313" key="3">
    <source>
        <dbReference type="Proteomes" id="UP001601059"/>
    </source>
</evidence>